<evidence type="ECO:0000313" key="1">
    <source>
        <dbReference type="EMBL" id="CAF1244316.1"/>
    </source>
</evidence>
<dbReference type="AlphaFoldDB" id="A0A814ZK94"/>
<sequence>MMNSLLSRKDVVELLDLPNEIILAIMNKVKPQALLLSSIIGIGNNRLELLVFDKCHSIDVTSDYSGSSHRTLITRFFFNVMPRICNSIQSLTINLAHICYLDHITKLIDDNSLSNFIHLKIMTGRLYDNTGTRYTSYYYDNEFHHYPLFSTVPQLFYLNDLLAEKLVLFIHCSPFMRSIVSFEYDHDCALSVPSGDKGLFFTQSPHLTHVSITLRQFHDCVCLLNQLGSQLHSFSVSIVHVRLDENNSISQLTSIFCPNLKYLTMTIYRNILHYEQCILPLLQRLSNVEHLTLLLTVGVKGSGPDHFIDGFDLKRDIILYMPQLRQLNFHIRSILRQAPHIESDTICQSFVKYEQSIDCALDYFNNKYGQCQIYSLPFIGNRLDFISNRFPLFDVKNRFSNVTILLLFDDVKSFETVFFERISRALPRLQTLEVINQLEQEEKIKTTINIIEFHYLSLLILHDIHVNYAEQFLCQSRLPCLVELIIRDDALSTIIDQNQQQAKENCSKVETLQIVEPWIEPTNVHLNFFPRLHSKIVDQS</sequence>
<dbReference type="Proteomes" id="UP000663889">
    <property type="component" value="Unassembled WGS sequence"/>
</dbReference>
<gene>
    <name evidence="1" type="ORF">SEV965_LOCUS23391</name>
</gene>
<dbReference type="EMBL" id="CAJNOU010001720">
    <property type="protein sequence ID" value="CAF1244316.1"/>
    <property type="molecule type" value="Genomic_DNA"/>
</dbReference>
<name>A0A814ZK94_9BILA</name>
<accession>A0A814ZK94</accession>
<proteinExistence type="predicted"/>
<comment type="caution">
    <text evidence="1">The sequence shown here is derived from an EMBL/GenBank/DDBJ whole genome shotgun (WGS) entry which is preliminary data.</text>
</comment>
<organism evidence="1 2">
    <name type="scientific">Rotaria sordida</name>
    <dbReference type="NCBI Taxonomy" id="392033"/>
    <lineage>
        <taxon>Eukaryota</taxon>
        <taxon>Metazoa</taxon>
        <taxon>Spiralia</taxon>
        <taxon>Gnathifera</taxon>
        <taxon>Rotifera</taxon>
        <taxon>Eurotatoria</taxon>
        <taxon>Bdelloidea</taxon>
        <taxon>Philodinida</taxon>
        <taxon>Philodinidae</taxon>
        <taxon>Rotaria</taxon>
    </lineage>
</organism>
<evidence type="ECO:0000313" key="2">
    <source>
        <dbReference type="Proteomes" id="UP000663889"/>
    </source>
</evidence>
<reference evidence="1" key="1">
    <citation type="submission" date="2021-02" db="EMBL/GenBank/DDBJ databases">
        <authorList>
            <person name="Nowell W R."/>
        </authorList>
    </citation>
    <scope>NUCLEOTIDE SEQUENCE</scope>
</reference>
<evidence type="ECO:0008006" key="3">
    <source>
        <dbReference type="Google" id="ProtNLM"/>
    </source>
</evidence>
<protein>
    <recommendedName>
        <fullName evidence="3">F-box domain-containing protein</fullName>
    </recommendedName>
</protein>